<dbReference type="HOGENOM" id="CLU_2986318_0_0_10"/>
<protein>
    <submittedName>
        <fullName evidence="1">Uncharacterized protein</fullName>
    </submittedName>
</protein>
<evidence type="ECO:0000313" key="2">
    <source>
        <dbReference type="Proteomes" id="UP000005819"/>
    </source>
</evidence>
<dbReference type="EMBL" id="ABFK02000018">
    <property type="protein sequence ID" value="EDS03446.1"/>
    <property type="molecule type" value="Genomic_DNA"/>
</dbReference>
<keyword evidence="2" id="KW-1185">Reference proteome</keyword>
<reference evidence="1" key="2">
    <citation type="submission" date="2013-09" db="EMBL/GenBank/DDBJ databases">
        <title>Draft genome sequence of Alistipes putredinis (DSM 17216).</title>
        <authorList>
            <person name="Sudarsanam P."/>
            <person name="Ley R."/>
            <person name="Guruge J."/>
            <person name="Turnbaugh P.J."/>
            <person name="Mahowald M."/>
            <person name="Liep D."/>
            <person name="Gordon J."/>
        </authorList>
    </citation>
    <scope>NUCLEOTIDE SEQUENCE</scope>
    <source>
        <strain evidence="1">DSM 17216</strain>
    </source>
</reference>
<gene>
    <name evidence="1" type="ORF">ALIPUT_01266</name>
</gene>
<comment type="caution">
    <text evidence="1">The sequence shown here is derived from an EMBL/GenBank/DDBJ whole genome shotgun (WGS) entry which is preliminary data.</text>
</comment>
<sequence>MSSFLREPCAGAYGSRFGRRPGRPVGTPLKTGFIGDNDGGKSKIYYLCNSYKERLWI</sequence>
<proteinExistence type="predicted"/>
<name>B0MVX5_9BACT</name>
<reference evidence="1" key="1">
    <citation type="submission" date="2007-10" db="EMBL/GenBank/DDBJ databases">
        <authorList>
            <person name="Fulton L."/>
            <person name="Clifton S."/>
            <person name="Fulton B."/>
            <person name="Xu J."/>
            <person name="Minx P."/>
            <person name="Pepin K.H."/>
            <person name="Johnson M."/>
            <person name="Thiruvilangam P."/>
            <person name="Bhonagiri V."/>
            <person name="Nash W.E."/>
            <person name="Mardis E.R."/>
            <person name="Wilson R.K."/>
        </authorList>
    </citation>
    <scope>NUCLEOTIDE SEQUENCE [LARGE SCALE GENOMIC DNA]</scope>
    <source>
        <strain evidence="1">DSM 17216</strain>
    </source>
</reference>
<evidence type="ECO:0000313" key="1">
    <source>
        <dbReference type="EMBL" id="EDS03446.1"/>
    </source>
</evidence>
<organism evidence="1 2">
    <name type="scientific">Alistipes putredinis DSM 17216</name>
    <dbReference type="NCBI Taxonomy" id="445970"/>
    <lineage>
        <taxon>Bacteria</taxon>
        <taxon>Pseudomonadati</taxon>
        <taxon>Bacteroidota</taxon>
        <taxon>Bacteroidia</taxon>
        <taxon>Bacteroidales</taxon>
        <taxon>Rikenellaceae</taxon>
        <taxon>Alistipes</taxon>
    </lineage>
</organism>
<accession>B0MVX5</accession>
<dbReference type="AlphaFoldDB" id="B0MVX5"/>
<dbReference type="Proteomes" id="UP000005819">
    <property type="component" value="Unassembled WGS sequence"/>
</dbReference>